<dbReference type="Proteomes" id="UP000199518">
    <property type="component" value="Unassembled WGS sequence"/>
</dbReference>
<accession>A0A1I3GR81</accession>
<dbReference type="Pfam" id="PF14841">
    <property type="entry name" value="FliG_M"/>
    <property type="match status" value="1"/>
</dbReference>
<dbReference type="GO" id="GO:0071973">
    <property type="term" value="P:bacterial-type flagellum-dependent cell motility"/>
    <property type="evidence" value="ECO:0007669"/>
    <property type="project" value="InterPro"/>
</dbReference>
<feature type="domain" description="Flagellar motor switch protein FliG C-terminal" evidence="1">
    <location>
        <begin position="215"/>
        <end position="316"/>
    </location>
</feature>
<dbReference type="Pfam" id="PF01706">
    <property type="entry name" value="FliG_C"/>
    <property type="match status" value="1"/>
</dbReference>
<dbReference type="InterPro" id="IPR011002">
    <property type="entry name" value="FliG_a-hlx"/>
</dbReference>
<name>A0A1I3GR81_9PLAN</name>
<dbReference type="GO" id="GO:0006935">
    <property type="term" value="P:chemotaxis"/>
    <property type="evidence" value="ECO:0007669"/>
    <property type="project" value="InterPro"/>
</dbReference>
<dbReference type="GO" id="GO:0003774">
    <property type="term" value="F:cytoskeletal motor activity"/>
    <property type="evidence" value="ECO:0007669"/>
    <property type="project" value="InterPro"/>
</dbReference>
<dbReference type="STRING" id="1576369.SAMN05421753_107100"/>
<evidence type="ECO:0000313" key="3">
    <source>
        <dbReference type="EMBL" id="SFI26018.1"/>
    </source>
</evidence>
<dbReference type="PRINTS" id="PR00954">
    <property type="entry name" value="FLGMOTORFLIG"/>
</dbReference>
<organism evidence="3 4">
    <name type="scientific">Planctomicrobium piriforme</name>
    <dbReference type="NCBI Taxonomy" id="1576369"/>
    <lineage>
        <taxon>Bacteria</taxon>
        <taxon>Pseudomonadati</taxon>
        <taxon>Planctomycetota</taxon>
        <taxon>Planctomycetia</taxon>
        <taxon>Planctomycetales</taxon>
        <taxon>Planctomycetaceae</taxon>
        <taxon>Planctomicrobium</taxon>
    </lineage>
</organism>
<dbReference type="PANTHER" id="PTHR30534:SF0">
    <property type="entry name" value="FLAGELLAR MOTOR SWITCH PROTEIN FLIG"/>
    <property type="match status" value="1"/>
</dbReference>
<dbReference type="PANTHER" id="PTHR30534">
    <property type="entry name" value="FLAGELLAR MOTOR SWITCH PROTEIN FLIG"/>
    <property type="match status" value="1"/>
</dbReference>
<dbReference type="InterPro" id="IPR000090">
    <property type="entry name" value="Flg_Motor_Flig"/>
</dbReference>
<evidence type="ECO:0000313" key="4">
    <source>
        <dbReference type="Proteomes" id="UP000199518"/>
    </source>
</evidence>
<keyword evidence="4" id="KW-1185">Reference proteome</keyword>
<gene>
    <name evidence="3" type="ORF">SAMN05421753_107100</name>
</gene>
<feature type="domain" description="Flagellar motor switch protein FliG middle" evidence="2">
    <location>
        <begin position="114"/>
        <end position="182"/>
    </location>
</feature>
<dbReference type="AlphaFoldDB" id="A0A1I3GR81"/>
<evidence type="ECO:0000259" key="2">
    <source>
        <dbReference type="Pfam" id="PF14841"/>
    </source>
</evidence>
<dbReference type="SUPFAM" id="SSF48029">
    <property type="entry name" value="FliG"/>
    <property type="match status" value="1"/>
</dbReference>
<protein>
    <submittedName>
        <fullName evidence="3">Flagellar motor switch protein FliG</fullName>
    </submittedName>
</protein>
<dbReference type="Gene3D" id="1.10.220.30">
    <property type="match status" value="3"/>
</dbReference>
<dbReference type="GO" id="GO:0009288">
    <property type="term" value="C:bacterial-type flagellum"/>
    <property type="evidence" value="ECO:0007669"/>
    <property type="project" value="InterPro"/>
</dbReference>
<evidence type="ECO:0000259" key="1">
    <source>
        <dbReference type="Pfam" id="PF01706"/>
    </source>
</evidence>
<sequence length="318" mass="36042">MDLDVTKAQREDRVLTLLHMLGADAADEVLERLDPTVTSLLRQRLAALSTTPPPVRKQRQVLDEFERFFQFAVSNKRTELRLHTEEEAEQAQAPEGVPLTGDPLVDLEKMNIYQLAGALEAEQPRTVALLLKVASPRRIAQILEHLPPEKREQIVREMSSDPRAPEIILRRIAMTTIERASSLPTEPRPKDDPVFRMVEILRATDKPNRRQILKALEERDPEQATQINQALYQFDDLLKMDDAQIQKVLARVDSTTLSTALFGADSRIVDKIMNNLSKRARASLQEELSFRKNVTGAQLKATRQLVTSAIAESEQETE</sequence>
<reference evidence="4" key="1">
    <citation type="submission" date="2016-10" db="EMBL/GenBank/DDBJ databases">
        <authorList>
            <person name="Varghese N."/>
            <person name="Submissions S."/>
        </authorList>
    </citation>
    <scope>NUCLEOTIDE SEQUENCE [LARGE SCALE GENOMIC DNA]</scope>
    <source>
        <strain evidence="4">DSM 26348</strain>
    </source>
</reference>
<keyword evidence="3" id="KW-0966">Cell projection</keyword>
<dbReference type="InterPro" id="IPR032779">
    <property type="entry name" value="FliG_M"/>
</dbReference>
<keyword evidence="3" id="KW-0282">Flagellum</keyword>
<dbReference type="EMBL" id="FOQD01000007">
    <property type="protein sequence ID" value="SFI26018.1"/>
    <property type="molecule type" value="Genomic_DNA"/>
</dbReference>
<proteinExistence type="predicted"/>
<keyword evidence="3" id="KW-0969">Cilium</keyword>
<dbReference type="InterPro" id="IPR023087">
    <property type="entry name" value="Flg_Motor_Flig_C"/>
</dbReference>